<organism evidence="2 4">
    <name type="scientific">Neospora caninum (strain Liverpool)</name>
    <dbReference type="NCBI Taxonomy" id="572307"/>
    <lineage>
        <taxon>Eukaryota</taxon>
        <taxon>Sar</taxon>
        <taxon>Alveolata</taxon>
        <taxon>Apicomplexa</taxon>
        <taxon>Conoidasida</taxon>
        <taxon>Coccidia</taxon>
        <taxon>Eucoccidiorida</taxon>
        <taxon>Eimeriorina</taxon>
        <taxon>Sarcocystidae</taxon>
        <taxon>Neospora</taxon>
    </lineage>
</organism>
<feature type="region of interest" description="Disordered" evidence="1">
    <location>
        <begin position="532"/>
        <end position="818"/>
    </location>
</feature>
<feature type="compositionally biased region" description="Basic and acidic residues" evidence="1">
    <location>
        <begin position="789"/>
        <end position="798"/>
    </location>
</feature>
<dbReference type="OrthoDB" id="330995at2759"/>
<accession>F0VN26</accession>
<feature type="compositionally biased region" description="Basic and acidic residues" evidence="1">
    <location>
        <begin position="1364"/>
        <end position="1380"/>
    </location>
</feature>
<dbReference type="Proteomes" id="UP000007494">
    <property type="component" value="Chromosome XI"/>
</dbReference>
<feature type="compositionally biased region" description="Polar residues" evidence="1">
    <location>
        <begin position="210"/>
        <end position="223"/>
    </location>
</feature>
<feature type="region of interest" description="Disordered" evidence="1">
    <location>
        <begin position="115"/>
        <end position="246"/>
    </location>
</feature>
<evidence type="ECO:0000313" key="3">
    <source>
        <dbReference type="EMBL" id="CEL69848.1"/>
    </source>
</evidence>
<feature type="compositionally biased region" description="Polar residues" evidence="1">
    <location>
        <begin position="115"/>
        <end position="133"/>
    </location>
</feature>
<keyword evidence="4" id="KW-1185">Reference proteome</keyword>
<feature type="compositionally biased region" description="Basic and acidic residues" evidence="1">
    <location>
        <begin position="623"/>
        <end position="638"/>
    </location>
</feature>
<dbReference type="GeneID" id="13446837"/>
<gene>
    <name evidence="3" type="ORF">BN1204_055470</name>
    <name evidence="2" type="ORF">NCLIV_055470</name>
</gene>
<feature type="compositionally biased region" description="Basic residues" evidence="1">
    <location>
        <begin position="667"/>
        <end position="676"/>
    </location>
</feature>
<feature type="region of interest" description="Disordered" evidence="1">
    <location>
        <begin position="1334"/>
        <end position="1383"/>
    </location>
</feature>
<dbReference type="OMA" id="PAYCHEG"/>
<evidence type="ECO:0000313" key="4">
    <source>
        <dbReference type="Proteomes" id="UP000007494"/>
    </source>
</evidence>
<feature type="compositionally biased region" description="Basic and acidic residues" evidence="1">
    <location>
        <begin position="1127"/>
        <end position="1137"/>
    </location>
</feature>
<feature type="compositionally biased region" description="Polar residues" evidence="1">
    <location>
        <begin position="1334"/>
        <end position="1348"/>
    </location>
</feature>
<protein>
    <submittedName>
        <fullName evidence="2">Uncharacterized protein</fullName>
    </submittedName>
</protein>
<feature type="region of interest" description="Disordered" evidence="1">
    <location>
        <begin position="1052"/>
        <end position="1146"/>
    </location>
</feature>
<feature type="compositionally biased region" description="Acidic residues" evidence="1">
    <location>
        <begin position="804"/>
        <end position="817"/>
    </location>
</feature>
<feature type="compositionally biased region" description="Gly residues" evidence="1">
    <location>
        <begin position="1023"/>
        <end position="1035"/>
    </location>
</feature>
<reference evidence="2" key="1">
    <citation type="submission" date="2011-02" db="EMBL/GenBank/DDBJ databases">
        <authorList>
            <person name="Aslett M."/>
        </authorList>
    </citation>
    <scope>NUCLEOTIDE SEQUENCE</scope>
    <source>
        <strain evidence="2">Liverpool</strain>
    </source>
</reference>
<evidence type="ECO:0000313" key="2">
    <source>
        <dbReference type="EMBL" id="CBZ55122.1"/>
    </source>
</evidence>
<sequence length="1396" mass="148320">MQPGTPGPASNPEGSDSSSADPSLLSSFMGGYPQTPDQNTRAADMEGASQVEPSRTVGDATSPKEPAAKNCSSAPAETNPEFKLEVRAYCLEGKDGPRPKTPEAKNDLTIDACSTAHSSSGLKASISSDSCLTGRTEACTPEPSEQNLKRETRDAGSSPAENAEQPPLGSHTDCTSQDRALPCAPESEIVDSSATVTSDAGPAKLCAGSPTPSRPETTGTAEMSSSDNLGNSLSSPDSAACQLDGEGTKSAYQQNLVDVFMQFMKQYQEPAPGEDVQHEGGSLQGVSAADVSAARLWLSAVQREADGGAGWHGSPEALSLLSAAAEGLGASAKGKESEAQASLSRREPSRSRGLGAARSLQCRDSEESWSLSPRRVMGAASELSSGVVAGRVSDRGTGGDVRDFRRGDGGRDGHSGSERQGDEECAGAWTGKGVEAAREWETGVDARGRETSDLDVRALIDYLLRPGALGMDHRESFSRRHELDLAGARNGPQSSRSLRGGAFEGMNYEKESTQDALLSALISRFPNLQHQRLTKDEAREDEDSAQSPAAYRDHVSLPKRVHMRGNFPPDRNMRNSRDPEETESPYQRRRSSMQQTSGKGRCGGIEGNSSGRGAKSMWLGAESDDRGDDRSSGDDRQANKKRGRGPVADEDVEDSALGDEGDDVVKRIRSLGRGKKPGASPPGRADTRSPRAEVSKAGRNRARGAAGRGAGAAGRRNNDDEGSEFLGSEVPGDEASCSGLLLGKREDGHRLPQPDASAASSSRDMEPGSAKRERGPSRGAGNKIGQAGSHDRVDREEPSGAGAEDLEFLDPEGEDEGAANTLITGEDESLSEQQVALLKHIYEVLSKAEEYFSFKSALYQLHIKRHLKSCVCSPSGNNAQNSTKAIRLFPFMPAVPINGVEQRALLGVRKRLEAGGSSVLVPGGPGQQILEEMDELLTSLINKLLLIIVVKYQTCFIHAPARAQLREFLVSFVFPGDPATQMLFRDHVQAVVHARIRHFRDSVGRTLRQNQPTSRRRCFAGESGPGQADGWGAGDAGAELGVSGRSAVATAFSNKSASPESPRRGVSPALAARASGCANRDRREEEESGNRREFGASTAEFLPTATAQTAASNPGRSRPSGTAPESFTRRAGADTKKGQRGGLLDAVGGGQHIRRLENPFSPVPSEDEHLWNAGEFSDRRLAVETRRNGLMAGNSGAVRRGRRNGDSSLVDDHDWTGTQGKSREQLLEQLQQTLLIATGNGRDEGLASLSWDAQDQLEQLLQSAATNAPALAGLAGQQDGTGPWRGTACSPSFDEEGGQTAARSRGRQNNRDEWNAFKDLGENEELRHIYGASSRTKTGSVHSVNNSRHASHSFAGDRVGAQDTGHDVAASRKDRLRDAGEESTLAARSVRGCSKI</sequence>
<dbReference type="EMBL" id="LN714486">
    <property type="protein sequence ID" value="CEL69848.1"/>
    <property type="molecule type" value="Genomic_DNA"/>
</dbReference>
<reference evidence="2" key="2">
    <citation type="submission" date="2011-03" db="EMBL/GenBank/DDBJ databases">
        <title>Comparative genomics and transcriptomics of Neospora caninum and Toxoplasma gondii.</title>
        <authorList>
            <person name="Reid A.J."/>
            <person name="Sohal A."/>
            <person name="Harris D."/>
            <person name="Quail M."/>
            <person name="Sanders M."/>
            <person name="Berriman M."/>
            <person name="Wastling J.M."/>
            <person name="Pain A."/>
        </authorList>
    </citation>
    <scope>NUCLEOTIDE SEQUENCE</scope>
    <source>
        <strain evidence="2">Liverpool</strain>
    </source>
</reference>
<dbReference type="EMBL" id="FR823392">
    <property type="protein sequence ID" value="CBZ55122.1"/>
    <property type="molecule type" value="Genomic_DNA"/>
</dbReference>
<reference evidence="4" key="3">
    <citation type="journal article" date="2012" name="PLoS Pathog.">
        <title>Comparative genomics of the apicomplexan parasites Toxoplasma gondii and Neospora caninum: Coccidia differing in host range and transmission strategy.</title>
        <authorList>
            <person name="Reid A.J."/>
            <person name="Vermont S.J."/>
            <person name="Cotton J.A."/>
            <person name="Harris D."/>
            <person name="Hill-Cawthorne G.A."/>
            <person name="Konen-Waisman S."/>
            <person name="Latham S.M."/>
            <person name="Mourier T."/>
            <person name="Norton R."/>
            <person name="Quail M.A."/>
            <person name="Sanders M."/>
            <person name="Shanmugam D."/>
            <person name="Sohal A."/>
            <person name="Wasmuth J.D."/>
            <person name="Brunk B."/>
            <person name="Grigg M.E."/>
            <person name="Howard J.C."/>
            <person name="Parkinson J."/>
            <person name="Roos D.S."/>
            <person name="Trees A.J."/>
            <person name="Berriman M."/>
            <person name="Pain A."/>
            <person name="Wastling J.M."/>
        </authorList>
    </citation>
    <scope>NUCLEOTIDE SEQUENCE [LARGE SCALE GENOMIC DNA]</scope>
    <source>
        <strain evidence="4">Liverpool</strain>
    </source>
</reference>
<dbReference type="InParanoid" id="F0VN26"/>
<feature type="region of interest" description="Disordered" evidence="1">
    <location>
        <begin position="1192"/>
        <end position="1216"/>
    </location>
</feature>
<feature type="compositionally biased region" description="Polar residues" evidence="1">
    <location>
        <begin position="1105"/>
        <end position="1125"/>
    </location>
</feature>
<feature type="region of interest" description="Disordered" evidence="1">
    <location>
        <begin position="1008"/>
        <end position="1036"/>
    </location>
</feature>
<feature type="region of interest" description="Disordered" evidence="1">
    <location>
        <begin position="327"/>
        <end position="432"/>
    </location>
</feature>
<evidence type="ECO:0000256" key="1">
    <source>
        <dbReference type="SAM" id="MobiDB-lite"/>
    </source>
</evidence>
<feature type="compositionally biased region" description="Basic and acidic residues" evidence="1">
    <location>
        <begin position="400"/>
        <end position="422"/>
    </location>
</feature>
<feature type="compositionally biased region" description="Basic and acidic residues" evidence="1">
    <location>
        <begin position="743"/>
        <end position="752"/>
    </location>
</feature>
<proteinExistence type="predicted"/>
<feature type="compositionally biased region" description="Acidic residues" evidence="1">
    <location>
        <begin position="648"/>
        <end position="662"/>
    </location>
</feature>
<reference evidence="3" key="4">
    <citation type="journal article" date="2015" name="PLoS ONE">
        <title>Comprehensive Evaluation of Toxoplasma gondii VEG and Neospora caninum LIV Genomes with Tachyzoite Stage Transcriptome and Proteome Defines Novel Transcript Features.</title>
        <authorList>
            <person name="Ramaprasad A."/>
            <person name="Mourier T."/>
            <person name="Naeem R."/>
            <person name="Malas T.B."/>
            <person name="Moussa E."/>
            <person name="Panigrahi A."/>
            <person name="Vermont S.J."/>
            <person name="Otto T.D."/>
            <person name="Wastling J."/>
            <person name="Pain A."/>
        </authorList>
    </citation>
    <scope>NUCLEOTIDE SEQUENCE</scope>
    <source>
        <strain evidence="3">Liverpool</strain>
    </source>
</reference>
<dbReference type="eggNOG" id="ENOG502SSKH">
    <property type="taxonomic scope" value="Eukaryota"/>
</dbReference>
<feature type="compositionally biased region" description="Basic and acidic residues" evidence="1">
    <location>
        <begin position="763"/>
        <end position="776"/>
    </location>
</feature>
<feature type="compositionally biased region" description="Basic and acidic residues" evidence="1">
    <location>
        <begin position="1079"/>
        <end position="1094"/>
    </location>
</feature>
<feature type="compositionally biased region" description="Basic and acidic residues" evidence="1">
    <location>
        <begin position="333"/>
        <end position="350"/>
    </location>
</feature>
<dbReference type="RefSeq" id="XP_003885150.1">
    <property type="nucleotide sequence ID" value="XM_003885101.1"/>
</dbReference>
<feature type="compositionally biased region" description="Low complexity" evidence="1">
    <location>
        <begin position="224"/>
        <end position="238"/>
    </location>
</feature>
<feature type="compositionally biased region" description="Low complexity" evidence="1">
    <location>
        <begin position="15"/>
        <end position="27"/>
    </location>
</feature>
<feature type="region of interest" description="Disordered" evidence="1">
    <location>
        <begin position="1"/>
        <end position="78"/>
    </location>
</feature>
<name>F0VN26_NEOCL</name>
<feature type="compositionally biased region" description="Basic and acidic residues" evidence="1">
    <location>
        <begin position="685"/>
        <end position="696"/>
    </location>
</feature>
<dbReference type="VEuPathDB" id="ToxoDB:NCLIV_055470"/>